<sequence length="213" mass="23082">MNKTRQHGPIKVGLVVGSSRPGRRGPTVAGWVAETTARHPAVRAGKVDVELVDLAEQRLPMLDEPVPARFGDYRHEHTRRWSTVAAACDAFVFVTPEYNSSIPAVLKNAIDYLDAEWRGKPAGVLTYGVRGGGRAAEHLRPILAEVGMAVLPNHVELELFTDFDWSGEDRSDPTAEGRIAPRDGRAEMITAMLAELLASVRTAGRDAVPAGGR</sequence>
<dbReference type="EMBL" id="SAIY01000001">
    <property type="protein sequence ID" value="NGM11307.1"/>
    <property type="molecule type" value="Genomic_DNA"/>
</dbReference>
<dbReference type="Gene3D" id="3.40.50.360">
    <property type="match status" value="1"/>
</dbReference>
<keyword evidence="3" id="KW-1185">Reference proteome</keyword>
<reference evidence="2 3" key="1">
    <citation type="submission" date="2020-02" db="EMBL/GenBank/DDBJ databases">
        <title>Draft Genome Sequence of Verrucosispora sp. Strain CWR15, Isolated from Gulf of Mexico Sponge.</title>
        <authorList>
            <person name="Kennedy S.J."/>
            <person name="Cella E."/>
            <person name="Azarian T."/>
            <person name="Baker B.J."/>
            <person name="Shaw L.N."/>
        </authorList>
    </citation>
    <scope>NUCLEOTIDE SEQUENCE [LARGE SCALE GENOMIC DNA]</scope>
    <source>
        <strain evidence="2 3">CWR15</strain>
    </source>
</reference>
<dbReference type="Proteomes" id="UP000478148">
    <property type="component" value="Unassembled WGS sequence"/>
</dbReference>
<evidence type="ECO:0000313" key="2">
    <source>
        <dbReference type="EMBL" id="NGM11307.1"/>
    </source>
</evidence>
<name>A0A6M1L0K3_9ACTN</name>
<dbReference type="PANTHER" id="PTHR30543:SF21">
    <property type="entry name" value="NAD(P)H-DEPENDENT FMN REDUCTASE LOT6"/>
    <property type="match status" value="1"/>
</dbReference>
<dbReference type="InterPro" id="IPR029039">
    <property type="entry name" value="Flavoprotein-like_sf"/>
</dbReference>
<gene>
    <name evidence="2" type="ORF">ENC19_00740</name>
</gene>
<dbReference type="RefSeq" id="WP_164445229.1">
    <property type="nucleotide sequence ID" value="NZ_SAIY01000001.1"/>
</dbReference>
<dbReference type="GO" id="GO:0016491">
    <property type="term" value="F:oxidoreductase activity"/>
    <property type="evidence" value="ECO:0007669"/>
    <property type="project" value="InterPro"/>
</dbReference>
<comment type="caution">
    <text evidence="2">The sequence shown here is derived from an EMBL/GenBank/DDBJ whole genome shotgun (WGS) entry which is preliminary data.</text>
</comment>
<organism evidence="2 3">
    <name type="scientific">Verrucosispora sioxanthis</name>
    <dbReference type="NCBI Taxonomy" id="2499994"/>
    <lineage>
        <taxon>Bacteria</taxon>
        <taxon>Bacillati</taxon>
        <taxon>Actinomycetota</taxon>
        <taxon>Actinomycetes</taxon>
        <taxon>Micromonosporales</taxon>
        <taxon>Micromonosporaceae</taxon>
        <taxon>Micromonospora</taxon>
    </lineage>
</organism>
<dbReference type="SUPFAM" id="SSF52218">
    <property type="entry name" value="Flavoproteins"/>
    <property type="match status" value="1"/>
</dbReference>
<accession>A0A6M1L0K3</accession>
<dbReference type="GO" id="GO:0005829">
    <property type="term" value="C:cytosol"/>
    <property type="evidence" value="ECO:0007669"/>
    <property type="project" value="TreeGrafter"/>
</dbReference>
<dbReference type="AlphaFoldDB" id="A0A6M1L0K3"/>
<evidence type="ECO:0000313" key="3">
    <source>
        <dbReference type="Proteomes" id="UP000478148"/>
    </source>
</evidence>
<dbReference type="GO" id="GO:0010181">
    <property type="term" value="F:FMN binding"/>
    <property type="evidence" value="ECO:0007669"/>
    <property type="project" value="TreeGrafter"/>
</dbReference>
<protein>
    <submittedName>
        <fullName evidence="2">NAD(P)H-dependent oxidoreductase</fullName>
    </submittedName>
</protein>
<dbReference type="PANTHER" id="PTHR30543">
    <property type="entry name" value="CHROMATE REDUCTASE"/>
    <property type="match status" value="1"/>
</dbReference>
<feature type="domain" description="NADPH-dependent FMN reductase-like" evidence="1">
    <location>
        <begin position="10"/>
        <end position="155"/>
    </location>
</feature>
<dbReference type="InterPro" id="IPR005025">
    <property type="entry name" value="FMN_Rdtase-like_dom"/>
</dbReference>
<proteinExistence type="predicted"/>
<evidence type="ECO:0000259" key="1">
    <source>
        <dbReference type="Pfam" id="PF03358"/>
    </source>
</evidence>
<dbReference type="Pfam" id="PF03358">
    <property type="entry name" value="FMN_red"/>
    <property type="match status" value="1"/>
</dbReference>
<dbReference type="InterPro" id="IPR050712">
    <property type="entry name" value="NAD(P)H-dep_reductase"/>
</dbReference>